<accession>A0A1F6F0I7</accession>
<evidence type="ECO:0000259" key="1">
    <source>
        <dbReference type="Pfam" id="PF24831"/>
    </source>
</evidence>
<evidence type="ECO:0000313" key="3">
    <source>
        <dbReference type="Proteomes" id="UP000178919"/>
    </source>
</evidence>
<gene>
    <name evidence="2" type="ORF">A3J11_00270</name>
</gene>
<dbReference type="EMBL" id="MFMJ01000017">
    <property type="protein sequence ID" value="OGG79377.1"/>
    <property type="molecule type" value="Genomic_DNA"/>
</dbReference>
<protein>
    <recommendedName>
        <fullName evidence="1">DUF7715 domain-containing protein</fullName>
    </recommendedName>
</protein>
<reference evidence="2 3" key="1">
    <citation type="journal article" date="2016" name="Nat. Commun.">
        <title>Thousands of microbial genomes shed light on interconnected biogeochemical processes in an aquifer system.</title>
        <authorList>
            <person name="Anantharaman K."/>
            <person name="Brown C.T."/>
            <person name="Hug L.A."/>
            <person name="Sharon I."/>
            <person name="Castelle C.J."/>
            <person name="Probst A.J."/>
            <person name="Thomas B.C."/>
            <person name="Singh A."/>
            <person name="Wilkins M.J."/>
            <person name="Karaoz U."/>
            <person name="Brodie E.L."/>
            <person name="Williams K.H."/>
            <person name="Hubbard S.S."/>
            <person name="Banfield J.F."/>
        </authorList>
    </citation>
    <scope>NUCLEOTIDE SEQUENCE [LARGE SCALE GENOMIC DNA]</scope>
</reference>
<proteinExistence type="predicted"/>
<sequence>MKVFVATKETQHAPEFNALRNKFDYSFFSEGDFSYVPEGELVMPIYAWECLGVCDTSAGRSLAGIKTLRGTTTFRVVEQVITPEELEETFYRSLKKQGFVGSKGFAVPTEKAKGVARSFARAIMRAAAKFPVGDVVTKRFCTYQSRTHRKLKARILIV</sequence>
<feature type="domain" description="DUF7715" evidence="1">
    <location>
        <begin position="1"/>
        <end position="147"/>
    </location>
</feature>
<organism evidence="2 3">
    <name type="scientific">Candidatus Kaiserbacteria bacterium RIFCSPLOWO2_02_FULL_55_12</name>
    <dbReference type="NCBI Taxonomy" id="1798522"/>
    <lineage>
        <taxon>Bacteria</taxon>
        <taxon>Candidatus Kaiseribacteriota</taxon>
    </lineage>
</organism>
<dbReference type="Pfam" id="PF24831">
    <property type="entry name" value="DUF7715"/>
    <property type="match status" value="1"/>
</dbReference>
<dbReference type="InterPro" id="IPR056132">
    <property type="entry name" value="DUF7715"/>
</dbReference>
<dbReference type="Proteomes" id="UP000178919">
    <property type="component" value="Unassembled WGS sequence"/>
</dbReference>
<evidence type="ECO:0000313" key="2">
    <source>
        <dbReference type="EMBL" id="OGG79377.1"/>
    </source>
</evidence>
<name>A0A1F6F0I7_9BACT</name>
<dbReference type="AlphaFoldDB" id="A0A1F6F0I7"/>
<comment type="caution">
    <text evidence="2">The sequence shown here is derived from an EMBL/GenBank/DDBJ whole genome shotgun (WGS) entry which is preliminary data.</text>
</comment>